<dbReference type="InterPro" id="IPR011078">
    <property type="entry name" value="PyrdxlP_homeostasis"/>
</dbReference>
<evidence type="ECO:0000256" key="2">
    <source>
        <dbReference type="HAMAP-Rule" id="MF_02087"/>
    </source>
</evidence>
<dbReference type="HAMAP" id="MF_02087">
    <property type="entry name" value="PLP_homeostasis"/>
    <property type="match status" value="1"/>
</dbReference>
<dbReference type="PANTHER" id="PTHR10146:SF14">
    <property type="entry name" value="PYRIDOXAL PHOSPHATE HOMEOSTASIS PROTEIN"/>
    <property type="match status" value="1"/>
</dbReference>
<dbReference type="SUPFAM" id="SSF51419">
    <property type="entry name" value="PLP-binding barrel"/>
    <property type="match status" value="1"/>
</dbReference>
<evidence type="ECO:0000256" key="4">
    <source>
        <dbReference type="RuleBase" id="RU004514"/>
    </source>
</evidence>
<comment type="cofactor">
    <cofactor evidence="3">
        <name>pyridoxal 5'-phosphate</name>
        <dbReference type="ChEBI" id="CHEBI:597326"/>
    </cofactor>
</comment>
<comment type="caution">
    <text evidence="6">The sequence shown here is derived from an EMBL/GenBank/DDBJ whole genome shotgun (WGS) entry which is preliminary data.</text>
</comment>
<dbReference type="Proteomes" id="UP000284916">
    <property type="component" value="Unassembled WGS sequence"/>
</dbReference>
<dbReference type="EMBL" id="QRJS01000046">
    <property type="protein sequence ID" value="RHH40098.1"/>
    <property type="molecule type" value="Genomic_DNA"/>
</dbReference>
<evidence type="ECO:0000313" key="13">
    <source>
        <dbReference type="Proteomes" id="UP000284998"/>
    </source>
</evidence>
<dbReference type="Gene3D" id="3.20.20.10">
    <property type="entry name" value="Alanine racemase"/>
    <property type="match status" value="1"/>
</dbReference>
<comment type="similarity">
    <text evidence="2 4">Belongs to the pyridoxal phosphate-binding protein YggS/PROSC family.</text>
</comment>
<name>A0A3E4Z9P3_9BACT</name>
<evidence type="ECO:0000259" key="5">
    <source>
        <dbReference type="Pfam" id="PF01168"/>
    </source>
</evidence>
<dbReference type="RefSeq" id="WP_117701583.1">
    <property type="nucleotide sequence ID" value="NZ_CAUCUV010000010.1"/>
</dbReference>
<dbReference type="EMBL" id="QSTW01000006">
    <property type="protein sequence ID" value="RGM91726.1"/>
    <property type="molecule type" value="Genomic_DNA"/>
</dbReference>
<feature type="domain" description="Alanine racemase N-terminal" evidence="5">
    <location>
        <begin position="3"/>
        <end position="220"/>
    </location>
</feature>
<evidence type="ECO:0000313" key="9">
    <source>
        <dbReference type="EMBL" id="RHL15985.1"/>
    </source>
</evidence>
<evidence type="ECO:0000313" key="8">
    <source>
        <dbReference type="EMBL" id="RHH40098.1"/>
    </source>
</evidence>
<dbReference type="InterPro" id="IPR001608">
    <property type="entry name" value="Ala_racemase_N"/>
</dbReference>
<proteinExistence type="inferred from homology"/>
<evidence type="ECO:0000313" key="12">
    <source>
        <dbReference type="Proteomes" id="UP000284916"/>
    </source>
</evidence>
<dbReference type="AlphaFoldDB" id="A0A3E4Z9P3"/>
<evidence type="ECO:0000313" key="6">
    <source>
        <dbReference type="EMBL" id="RGM91726.1"/>
    </source>
</evidence>
<dbReference type="Pfam" id="PF01168">
    <property type="entry name" value="Ala_racemase_N"/>
    <property type="match status" value="1"/>
</dbReference>
<dbReference type="InterPro" id="IPR029066">
    <property type="entry name" value="PLP-binding_barrel"/>
</dbReference>
<keyword evidence="1 2" id="KW-0663">Pyridoxal phosphate</keyword>
<reference evidence="10 11" key="1">
    <citation type="submission" date="2018-08" db="EMBL/GenBank/DDBJ databases">
        <title>A genome reference for cultivated species of the human gut microbiota.</title>
        <authorList>
            <person name="Zou Y."/>
            <person name="Xue W."/>
            <person name="Luo G."/>
        </authorList>
    </citation>
    <scope>NUCLEOTIDE SEQUENCE [LARGE SCALE GENOMIC DNA]</scope>
    <source>
        <strain evidence="9 12">AF39-11</strain>
        <strain evidence="8 13">AM17-44</strain>
        <strain evidence="7 11">AM31-10</strain>
        <strain evidence="6 10">OM06-2</strain>
    </source>
</reference>
<dbReference type="Proteomes" id="UP000260814">
    <property type="component" value="Unassembled WGS sequence"/>
</dbReference>
<dbReference type="PROSITE" id="PS01211">
    <property type="entry name" value="UPF0001"/>
    <property type="match status" value="1"/>
</dbReference>
<dbReference type="FunFam" id="3.20.20.10:FF:000024">
    <property type="entry name" value="Pyridoxal phosphate homeostasis protein"/>
    <property type="match status" value="1"/>
</dbReference>
<dbReference type="CDD" id="cd00635">
    <property type="entry name" value="PLPDE_III_YBL036c_like"/>
    <property type="match status" value="1"/>
</dbReference>
<dbReference type="EMBL" id="QSJG01000013">
    <property type="protein sequence ID" value="RHD54466.1"/>
    <property type="molecule type" value="Genomic_DNA"/>
</dbReference>
<evidence type="ECO:0000256" key="3">
    <source>
        <dbReference type="PIRSR" id="PIRSR004848-1"/>
    </source>
</evidence>
<organism evidence="6 10">
    <name type="scientific">Phocaeicola plebeius</name>
    <dbReference type="NCBI Taxonomy" id="310297"/>
    <lineage>
        <taxon>Bacteria</taxon>
        <taxon>Pseudomonadati</taxon>
        <taxon>Bacteroidota</taxon>
        <taxon>Bacteroidia</taxon>
        <taxon>Bacteroidales</taxon>
        <taxon>Bacteroidaceae</taxon>
        <taxon>Phocaeicola</taxon>
    </lineage>
</organism>
<dbReference type="Proteomes" id="UP000284998">
    <property type="component" value="Unassembled WGS sequence"/>
</dbReference>
<protein>
    <recommendedName>
        <fullName evidence="2">Pyridoxal phosphate homeostasis protein</fullName>
        <shortName evidence="2">PLP homeostasis protein</shortName>
    </recommendedName>
</protein>
<dbReference type="NCBIfam" id="TIGR00044">
    <property type="entry name" value="YggS family pyridoxal phosphate-dependent enzyme"/>
    <property type="match status" value="1"/>
</dbReference>
<evidence type="ECO:0000313" key="11">
    <source>
        <dbReference type="Proteomes" id="UP000284361"/>
    </source>
</evidence>
<gene>
    <name evidence="9" type="ORF">DW035_06490</name>
    <name evidence="8" type="ORF">DW204_13435</name>
    <name evidence="7" type="ORF">DW789_07850</name>
    <name evidence="6" type="ORF">DXB87_06580</name>
</gene>
<dbReference type="GO" id="GO:0030170">
    <property type="term" value="F:pyridoxal phosphate binding"/>
    <property type="evidence" value="ECO:0007669"/>
    <property type="project" value="UniProtKB-UniRule"/>
</dbReference>
<dbReference type="PIRSF" id="PIRSF004848">
    <property type="entry name" value="YBL036c_PLPDEIII"/>
    <property type="match status" value="1"/>
</dbReference>
<accession>A0A3E4Z9P3</accession>
<sequence>MDIQSNLKEVRAQLPPQVSLVAVSKFHPNEAILAAYETGQRIFGESKEQELSKKQASLPADIQWHFIGHLQTNKVKYIAPYIAMIHAVDSYKLLAEIDKQAAKCNRVIPCLLEIHIAEEESKYGFSFEACREMLETTPWKELTHVCISGVMGMATNTDDESQIINEFESLHRFFTELKATYFKDCDTFKEISMGMSHDYTLAVQAGSTMVRVGSKIFGDRVY</sequence>
<evidence type="ECO:0000313" key="10">
    <source>
        <dbReference type="Proteomes" id="UP000260814"/>
    </source>
</evidence>
<evidence type="ECO:0000256" key="1">
    <source>
        <dbReference type="ARBA" id="ARBA00022898"/>
    </source>
</evidence>
<dbReference type="EMBL" id="QROI01000008">
    <property type="protein sequence ID" value="RHL15985.1"/>
    <property type="molecule type" value="Genomic_DNA"/>
</dbReference>
<evidence type="ECO:0000313" key="7">
    <source>
        <dbReference type="EMBL" id="RHD54466.1"/>
    </source>
</evidence>
<dbReference type="Proteomes" id="UP000284361">
    <property type="component" value="Unassembled WGS sequence"/>
</dbReference>
<dbReference type="PANTHER" id="PTHR10146">
    <property type="entry name" value="PROLINE SYNTHETASE CO-TRANSCRIBED BACTERIAL HOMOLOG PROTEIN"/>
    <property type="match status" value="1"/>
</dbReference>
<comment type="function">
    <text evidence="2">Pyridoxal 5'-phosphate (PLP)-binding protein, which is involved in PLP homeostasis.</text>
</comment>
<feature type="modified residue" description="N6-(pyridoxal phosphate)lysine" evidence="2 3">
    <location>
        <position position="25"/>
    </location>
</feature>